<dbReference type="GO" id="GO:0006405">
    <property type="term" value="P:RNA export from nucleus"/>
    <property type="evidence" value="ECO:0007669"/>
    <property type="project" value="TreeGrafter"/>
</dbReference>
<dbReference type="PANTHER" id="PTHR31431">
    <property type="entry name" value="NUCLEOPORIN NUP188 HOMOLOG"/>
    <property type="match status" value="1"/>
</dbReference>
<dbReference type="OrthoDB" id="102511at2759"/>
<evidence type="ECO:0000256" key="5">
    <source>
        <dbReference type="ARBA" id="ARBA00023010"/>
    </source>
</evidence>
<dbReference type="GO" id="GO:0051028">
    <property type="term" value="P:mRNA transport"/>
    <property type="evidence" value="ECO:0007669"/>
    <property type="project" value="UniProtKB-KW"/>
</dbReference>
<evidence type="ECO:0000256" key="4">
    <source>
        <dbReference type="ARBA" id="ARBA00022927"/>
    </source>
</evidence>
<feature type="domain" description="Nucleoporin Nup188 N-terminal subdomain III" evidence="9">
    <location>
        <begin position="650"/>
        <end position="841"/>
    </location>
</feature>
<dbReference type="Pfam" id="PF21093">
    <property type="entry name" value="Nup188_N-subdom_III"/>
    <property type="match status" value="2"/>
</dbReference>
<dbReference type="Proteomes" id="UP000326924">
    <property type="component" value="Unassembled WGS sequence"/>
</dbReference>
<evidence type="ECO:0000256" key="2">
    <source>
        <dbReference type="ARBA" id="ARBA00022448"/>
    </source>
</evidence>
<organism evidence="10 11">
    <name type="scientific">Sphaerosporella brunnea</name>
    <dbReference type="NCBI Taxonomy" id="1250544"/>
    <lineage>
        <taxon>Eukaryota</taxon>
        <taxon>Fungi</taxon>
        <taxon>Dikarya</taxon>
        <taxon>Ascomycota</taxon>
        <taxon>Pezizomycotina</taxon>
        <taxon>Pezizomycetes</taxon>
        <taxon>Pezizales</taxon>
        <taxon>Pyronemataceae</taxon>
        <taxon>Sphaerosporella</taxon>
    </lineage>
</organism>
<evidence type="ECO:0000256" key="6">
    <source>
        <dbReference type="ARBA" id="ARBA00023132"/>
    </source>
</evidence>
<dbReference type="GO" id="GO:0006606">
    <property type="term" value="P:protein import into nucleus"/>
    <property type="evidence" value="ECO:0007669"/>
    <property type="project" value="TreeGrafter"/>
</dbReference>
<dbReference type="FunCoup" id="A0A5J5F990">
    <property type="interactions" value="129"/>
</dbReference>
<keyword evidence="11" id="KW-1185">Reference proteome</keyword>
<dbReference type="Gene3D" id="1.25.10.70">
    <property type="match status" value="1"/>
</dbReference>
<evidence type="ECO:0000259" key="9">
    <source>
        <dbReference type="Pfam" id="PF21093"/>
    </source>
</evidence>
<keyword evidence="6" id="KW-0906">Nuclear pore complex</keyword>
<protein>
    <submittedName>
        <fullName evidence="10">Nucleoporin subcomplex protein binding to Pom34-domain-containing protein</fullName>
    </submittedName>
</protein>
<evidence type="ECO:0000259" key="8">
    <source>
        <dbReference type="Pfam" id="PF18378"/>
    </source>
</evidence>
<feature type="domain" description="Nuclear pore protein Nup188 C-terminal" evidence="8">
    <location>
        <begin position="1400"/>
        <end position="1727"/>
    </location>
</feature>
<comment type="caution">
    <text evidence="10">The sequence shown here is derived from an EMBL/GenBank/DDBJ whole genome shotgun (WGS) entry which is preliminary data.</text>
</comment>
<keyword evidence="5" id="KW-0811">Translocation</keyword>
<dbReference type="InterPro" id="IPR041634">
    <property type="entry name" value="Nup188_C"/>
</dbReference>
<dbReference type="InParanoid" id="A0A5J5F990"/>
<dbReference type="Pfam" id="PF18378">
    <property type="entry name" value="Nup188_C"/>
    <property type="match status" value="1"/>
</dbReference>
<feature type="domain" description="Nucleoporin Nup188 N-terminal subdomain III" evidence="9">
    <location>
        <begin position="859"/>
        <end position="1100"/>
    </location>
</feature>
<accession>A0A5J5F990</accession>
<keyword evidence="3" id="KW-0509">mRNA transport</keyword>
<evidence type="ECO:0000256" key="1">
    <source>
        <dbReference type="ARBA" id="ARBA00004567"/>
    </source>
</evidence>
<keyword evidence="7" id="KW-0539">Nucleus</keyword>
<keyword evidence="2" id="KW-0813">Transport</keyword>
<name>A0A5J5F990_9PEZI</name>
<dbReference type="GO" id="GO:0017056">
    <property type="term" value="F:structural constituent of nuclear pore"/>
    <property type="evidence" value="ECO:0007669"/>
    <property type="project" value="InterPro"/>
</dbReference>
<sequence>MAPVPTDNDFLDDALKNKTILPSWRSIFTRLTSPNTPSTSTVSQVTTFLSSKSSIHALQNCYNPLPAPSAASKQEFEKRMAPINFTAADQPGGDGTTVAALPAIAELKTAALDFSKALNIDEVSALRIVVLEHHARPVKSLLAAEGGSGGDDTGAGNFGLSMLESMFRPSPVDDRKEKEQKIFFDRVEVYLAERRYVVKVATALLRATLVEDPVWSEAGQQFIFLEIIHLLQLVFLLLYSPPPSQPVSPQLATAWFELAREAKFFSKQGRSRVLFPVEDEIKRFYTYTGGLASIVSVALLQLPSTVDFIIAEFSNALSPESSATPPATGPATPTPSMSYIKDQKAIVTITNCLQQCAGNIELSSLAVMGWISLLGTIHMLVRESPHWDDRAEMTARWPPIIELYNSLLPDLFPTTVEVGLKQLSQRSMEQMVRAVVLLLDPATAGSSDTTFCLWWEEDGLRMKNVIADLMRQTVGLFEFNSWHIIAMHLAHEVEYSKLPAFNKFLEQESRLANQQSGHTWIGNPAEKFWKDGDAMRLLERAKNRFPHEPLPFLRLIRSLTTYTAPVVEYLTHLSTCTQVLPPHFGGLEDEETEDEEAPRRAILTTEIALFPPRQSGMFEFEADGHSGKAGGIFIPPGTRGEYLADGTRPVVAWQYEYNALALLGRILECAASGDTTPGIKLINKDVVTEIVSLLTGLVASSRETRAADAREPGHYDPPQVLQEASELMNRTRDVVSVTFDLLDSALNSFTTEDSFFVIGLEFVTSLVHVAPGRVWPYLARSVLLERNGRGGAFSGYISSVEVTQGNYEFTLACLALYEKLVEEAVRGSAAHRGSSKSLILASKTAPPGPSGFGVSDLVQRDILVGFTRIIVDILESFRAFKYNKDIAQKLQIGTKIASVFARTLCYVYGVDESSDPNHKITRVLVPSAEYLVSVFLSTSTSDLPVEPILGTIADGVRTPESSLYLQTLRLWKEQVIEVVRFADMLVRVRLYLGHAPSYLERQLYAVAASITKLYGADDLYRRHPLELLESLVKSSGTFPEEPPSLLGHLGSDCANHFVTLLSRLDKPYQDEAIETRIWNFVSAVLSNKQQGMSILLLKGEALRKGKTASAERKKSMLAISYDALDEIDRLPVEKTLAILEMVATALNFWSLAMDDVAKHPKLLPGLTKHVEHLTIEFLPADTKEIVTEKACKIEVAAYISKILALYLHSRPPSERDQNFFAKLLPKLNFYFEKAVKIGGYRPNLHLHLQRKFKEKWPGLNLIQLNKTKLRRTTYGPDAVYDIELGDKVLGFDLGWAGRPDGYRNEFEQANLNLSLVQTQVDLLRSWELLAVELCDFVQGSQELRVSLVKVVETCLLENVEKGLPPTIFTQILSQRAELAFVIVRKMHQALPDEDLFNHVFTVALKAINQSPIEFRHALATADMAYYRSLLRIIYVSLTIAAKKKHTLEFGQLVIDLLDIVVAKGFKDLVQGVHQYPERANPQDIALINAILQAALRIQDLHEIHHGLANHLHENQTIRAATTLFSWAEQLGGEGGDPVYGELAVLFLLELSSVPLIAEQLALENILELLESTTLAARIIQNGVTPLSESRLHAIWSRGMLPLALNLFVNIGVRYGREIIGFLRYFKTQIKFAIESWRKPTVLVLSAINESVTIAMIVAIITKMGGKAELATLGFNFQVIVDGVDYLLTHKNYLKSLVAPMNEEEEMMLAKGDEEGGLVDVVVKQLETLQGLLQEGAEE</sequence>
<dbReference type="GO" id="GO:0044611">
    <property type="term" value="C:nuclear pore inner ring"/>
    <property type="evidence" value="ECO:0007669"/>
    <property type="project" value="TreeGrafter"/>
</dbReference>
<proteinExistence type="predicted"/>
<evidence type="ECO:0000256" key="7">
    <source>
        <dbReference type="ARBA" id="ARBA00023242"/>
    </source>
</evidence>
<dbReference type="PANTHER" id="PTHR31431:SF1">
    <property type="entry name" value="NUCLEOPORIN NUP188"/>
    <property type="match status" value="1"/>
</dbReference>
<evidence type="ECO:0000313" key="10">
    <source>
        <dbReference type="EMBL" id="KAA8913509.1"/>
    </source>
</evidence>
<evidence type="ECO:0000256" key="3">
    <source>
        <dbReference type="ARBA" id="ARBA00022816"/>
    </source>
</evidence>
<reference evidence="10 11" key="1">
    <citation type="submission" date="2019-09" db="EMBL/GenBank/DDBJ databases">
        <title>Draft genome of the ectomycorrhizal ascomycete Sphaerosporella brunnea.</title>
        <authorList>
            <consortium name="DOE Joint Genome Institute"/>
            <person name="Benucci G.M."/>
            <person name="Marozzi G."/>
            <person name="Antonielli L."/>
            <person name="Sanchez S."/>
            <person name="Marco P."/>
            <person name="Wang X."/>
            <person name="Falini L.B."/>
            <person name="Barry K."/>
            <person name="Haridas S."/>
            <person name="Lipzen A."/>
            <person name="Labutti K."/>
            <person name="Grigoriev I.V."/>
            <person name="Murat C."/>
            <person name="Martin F."/>
            <person name="Albertini E."/>
            <person name="Donnini D."/>
            <person name="Bonito G."/>
        </authorList>
    </citation>
    <scope>NUCLEOTIDE SEQUENCE [LARGE SCALE GENOMIC DNA]</scope>
    <source>
        <strain evidence="10 11">Sb_GMNB300</strain>
    </source>
</reference>
<dbReference type="InterPro" id="IPR044840">
    <property type="entry name" value="Nup188"/>
</dbReference>
<evidence type="ECO:0000313" key="11">
    <source>
        <dbReference type="Proteomes" id="UP000326924"/>
    </source>
</evidence>
<keyword evidence="4" id="KW-0653">Protein transport</keyword>
<dbReference type="EMBL" id="VXIS01000014">
    <property type="protein sequence ID" value="KAA8913509.1"/>
    <property type="molecule type" value="Genomic_DNA"/>
</dbReference>
<comment type="subcellular location">
    <subcellularLocation>
        <location evidence="1">Nucleus</location>
        <location evidence="1">Nuclear pore complex</location>
    </subcellularLocation>
</comment>
<gene>
    <name evidence="10" type="ORF">FN846DRAFT_902793</name>
</gene>
<dbReference type="InterPro" id="IPR048883">
    <property type="entry name" value="Nup188_N-subdom_III"/>
</dbReference>